<reference evidence="9" key="1">
    <citation type="submission" date="2022-10" db="EMBL/GenBank/DDBJ databases">
        <authorList>
            <person name="Yu W.X."/>
        </authorList>
    </citation>
    <scope>NUCLEOTIDE SEQUENCE</scope>
    <source>
        <strain evidence="9">AAT</strain>
    </source>
</reference>
<dbReference type="GO" id="GO:0012505">
    <property type="term" value="C:endomembrane system"/>
    <property type="evidence" value="ECO:0007669"/>
    <property type="project" value="UniProtKB-SubCell"/>
</dbReference>
<comment type="function">
    <text evidence="1">Produces ATP from ADP in the presence of a proton gradient across the membrane.</text>
</comment>
<evidence type="ECO:0000256" key="4">
    <source>
        <dbReference type="ARBA" id="ARBA00022448"/>
    </source>
</evidence>
<feature type="domain" description="ATP synthase F1 complex delta/epsilon subunit N-terminal" evidence="8">
    <location>
        <begin position="3"/>
        <end position="79"/>
    </location>
</feature>
<comment type="caution">
    <text evidence="9">The sequence shown here is derived from an EMBL/GenBank/DDBJ whole genome shotgun (WGS) entry which is preliminary data.</text>
</comment>
<evidence type="ECO:0000256" key="5">
    <source>
        <dbReference type="ARBA" id="ARBA00023065"/>
    </source>
</evidence>
<dbReference type="RefSeq" id="WP_301188719.1">
    <property type="nucleotide sequence ID" value="NZ_JAPDPJ010000001.1"/>
</dbReference>
<keyword evidence="4" id="KW-0813">Transport</keyword>
<dbReference type="EMBL" id="JAPDPJ010000001">
    <property type="protein sequence ID" value="MCW3785148.1"/>
    <property type="molecule type" value="Genomic_DNA"/>
</dbReference>
<protein>
    <submittedName>
        <fullName evidence="9">F0F1 ATP synthase subunit epsilon</fullName>
    </submittedName>
</protein>
<organism evidence="9 10">
    <name type="scientific">Plebeiibacterium sediminum</name>
    <dbReference type="NCBI Taxonomy" id="2992112"/>
    <lineage>
        <taxon>Bacteria</taxon>
        <taxon>Pseudomonadati</taxon>
        <taxon>Bacteroidota</taxon>
        <taxon>Bacteroidia</taxon>
        <taxon>Marinilabiliales</taxon>
        <taxon>Marinilabiliaceae</taxon>
        <taxon>Plebeiibacterium</taxon>
    </lineage>
</organism>
<dbReference type="InterPro" id="IPR036771">
    <property type="entry name" value="ATPsynth_dsu/esu_N"/>
</dbReference>
<dbReference type="GO" id="GO:0046933">
    <property type="term" value="F:proton-transporting ATP synthase activity, rotational mechanism"/>
    <property type="evidence" value="ECO:0007669"/>
    <property type="project" value="InterPro"/>
</dbReference>
<gene>
    <name evidence="9" type="ORF">OM075_01650</name>
</gene>
<dbReference type="InterPro" id="IPR001469">
    <property type="entry name" value="ATP_synth_F1_dsu/esu"/>
</dbReference>
<dbReference type="AlphaFoldDB" id="A0AAE3SEI5"/>
<keyword evidence="6" id="KW-0472">Membrane</keyword>
<evidence type="ECO:0000259" key="8">
    <source>
        <dbReference type="Pfam" id="PF02823"/>
    </source>
</evidence>
<evidence type="ECO:0000313" key="9">
    <source>
        <dbReference type="EMBL" id="MCW3785148.1"/>
    </source>
</evidence>
<comment type="subcellular location">
    <subcellularLocation>
        <location evidence="2">Endomembrane system</location>
        <topology evidence="2">Peripheral membrane protein</topology>
    </subcellularLocation>
</comment>
<dbReference type="InterPro" id="IPR020546">
    <property type="entry name" value="ATP_synth_F1_dsu/esu_N"/>
</dbReference>
<dbReference type="CDD" id="cd12152">
    <property type="entry name" value="F1-ATPase_delta"/>
    <property type="match status" value="1"/>
</dbReference>
<dbReference type="Pfam" id="PF02823">
    <property type="entry name" value="ATP-synt_DE_N"/>
    <property type="match status" value="1"/>
</dbReference>
<evidence type="ECO:0000256" key="6">
    <source>
        <dbReference type="ARBA" id="ARBA00023136"/>
    </source>
</evidence>
<evidence type="ECO:0000256" key="3">
    <source>
        <dbReference type="ARBA" id="ARBA00005712"/>
    </source>
</evidence>
<evidence type="ECO:0000313" key="10">
    <source>
        <dbReference type="Proteomes" id="UP001209229"/>
    </source>
</evidence>
<proteinExistence type="inferred from homology"/>
<dbReference type="Proteomes" id="UP001209229">
    <property type="component" value="Unassembled WGS sequence"/>
</dbReference>
<evidence type="ECO:0000256" key="7">
    <source>
        <dbReference type="ARBA" id="ARBA00023196"/>
    </source>
</evidence>
<dbReference type="SUPFAM" id="SSF51344">
    <property type="entry name" value="Epsilon subunit of F1F0-ATP synthase N-terminal domain"/>
    <property type="match status" value="1"/>
</dbReference>
<name>A0AAE3SEI5_9BACT</name>
<sequence length="84" mass="9061">MDLNLEIITPEKILYSADIGLVSLPGINGNFTILKNHAAIISKLAKGKIRVIGKDGKESIFDCDSGIFECKDNKATILIGSIKD</sequence>
<evidence type="ECO:0000256" key="2">
    <source>
        <dbReference type="ARBA" id="ARBA00004184"/>
    </source>
</evidence>
<dbReference type="GO" id="GO:0045259">
    <property type="term" value="C:proton-transporting ATP synthase complex"/>
    <property type="evidence" value="ECO:0007669"/>
    <property type="project" value="UniProtKB-KW"/>
</dbReference>
<comment type="similarity">
    <text evidence="3">Belongs to the ATPase epsilon chain family.</text>
</comment>
<keyword evidence="5" id="KW-0406">Ion transport</keyword>
<keyword evidence="7" id="KW-0066">ATP synthesis</keyword>
<keyword evidence="10" id="KW-1185">Reference proteome</keyword>
<evidence type="ECO:0000256" key="1">
    <source>
        <dbReference type="ARBA" id="ARBA00003543"/>
    </source>
</evidence>
<accession>A0AAE3SEI5</accession>
<dbReference type="Gene3D" id="2.60.15.10">
    <property type="entry name" value="F0F1 ATP synthase delta/epsilon subunit, N-terminal"/>
    <property type="match status" value="1"/>
</dbReference>
<keyword evidence="7" id="KW-0139">CF(1)</keyword>